<dbReference type="STRING" id="1379870.SD10_08680"/>
<accession>A0A0E3V6E8</accession>
<reference evidence="3 4" key="1">
    <citation type="journal article" date="2014" name="Curr. Microbiol.">
        <title>Spirosoma radiotolerans sp. nov., a gamma-radiation-resistant bacterium isolated from gamma ray-irradiated soil.</title>
        <authorList>
            <person name="Lee J.J."/>
            <person name="Srinivasan S."/>
            <person name="Lim S."/>
            <person name="Joe M."/>
            <person name="Im S."/>
            <person name="Bae S.I."/>
            <person name="Park K.R."/>
            <person name="Han J.H."/>
            <person name="Park S.H."/>
            <person name="Joo B.M."/>
            <person name="Park S.J."/>
            <person name="Kim M.K."/>
        </authorList>
    </citation>
    <scope>NUCLEOTIDE SEQUENCE [LARGE SCALE GENOMIC DNA]</scope>
    <source>
        <strain evidence="3 4">DG5A</strain>
    </source>
</reference>
<name>A0A0E3V6E8_9BACT</name>
<dbReference type="Proteomes" id="UP000033054">
    <property type="component" value="Chromosome"/>
</dbReference>
<dbReference type="SUPFAM" id="SSF53448">
    <property type="entry name" value="Nucleotide-diphospho-sugar transferases"/>
    <property type="match status" value="1"/>
</dbReference>
<dbReference type="InterPro" id="IPR001173">
    <property type="entry name" value="Glyco_trans_2-like"/>
</dbReference>
<dbReference type="EMBL" id="CP010429">
    <property type="protein sequence ID" value="AKD54967.1"/>
    <property type="molecule type" value="Genomic_DNA"/>
</dbReference>
<keyword evidence="3" id="KW-0808">Transferase</keyword>
<protein>
    <submittedName>
        <fullName evidence="3">Glycosyl transferase</fullName>
    </submittedName>
</protein>
<dbReference type="GO" id="GO:0016740">
    <property type="term" value="F:transferase activity"/>
    <property type="evidence" value="ECO:0007669"/>
    <property type="project" value="UniProtKB-KW"/>
</dbReference>
<dbReference type="CDD" id="cd02511">
    <property type="entry name" value="Beta4Glucosyltransferase"/>
    <property type="match status" value="1"/>
</dbReference>
<dbReference type="PANTHER" id="PTHR43630">
    <property type="entry name" value="POLY-BETA-1,6-N-ACETYL-D-GLUCOSAMINE SYNTHASE"/>
    <property type="match status" value="1"/>
</dbReference>
<comment type="similarity">
    <text evidence="1">Belongs to the glycosyltransferase 2 family. WaaE/KdtX subfamily.</text>
</comment>
<evidence type="ECO:0000256" key="1">
    <source>
        <dbReference type="ARBA" id="ARBA00038494"/>
    </source>
</evidence>
<gene>
    <name evidence="3" type="ORF">SD10_08680</name>
</gene>
<feature type="domain" description="Glycosyltransferase 2-like" evidence="2">
    <location>
        <begin position="5"/>
        <end position="132"/>
    </location>
</feature>
<dbReference type="HOGENOM" id="CLU_065962_0_0_10"/>
<dbReference type="Pfam" id="PF00535">
    <property type="entry name" value="Glycos_transf_2"/>
    <property type="match status" value="1"/>
</dbReference>
<evidence type="ECO:0000313" key="4">
    <source>
        <dbReference type="Proteomes" id="UP000033054"/>
    </source>
</evidence>
<dbReference type="AlphaFoldDB" id="A0A0E3V6E8"/>
<dbReference type="Gene3D" id="3.90.550.10">
    <property type="entry name" value="Spore Coat Polysaccharide Biosynthesis Protein SpsA, Chain A"/>
    <property type="match status" value="1"/>
</dbReference>
<keyword evidence="4" id="KW-1185">Reference proteome</keyword>
<dbReference type="InterPro" id="IPR029044">
    <property type="entry name" value="Nucleotide-diphossugar_trans"/>
</dbReference>
<organism evidence="3 4">
    <name type="scientific">Spirosoma radiotolerans</name>
    <dbReference type="NCBI Taxonomy" id="1379870"/>
    <lineage>
        <taxon>Bacteria</taxon>
        <taxon>Pseudomonadati</taxon>
        <taxon>Bacteroidota</taxon>
        <taxon>Cytophagia</taxon>
        <taxon>Cytophagales</taxon>
        <taxon>Cytophagaceae</taxon>
        <taxon>Spirosoma</taxon>
    </lineage>
</organism>
<sequence length="310" mass="36785">MTDVSVIILTHNEEKHITRCLQSLLPFTNKIFIVDSFSTDRTVEIARSLGATVVQNAWVNYATQFNYGIEHTPFETTWLMRMDADEYVMPELAGEINQRLTGLPANVGGVYVKRRVFFLNRWMRHGGFYPIWLLRLWRRGDGFCEQVWHDEHIKLTKGESIQFAHDIVDHNLNNLTWWTQKHNHYTILEMINLLNYRYQFDQAETVEANLFGTQDQRMRFLKEKYASLPLFTRPILYFIYRYFIRMGFLDGRPGFVWCSLQALWYRFLVDAKLLEVSIRVGTDKDAIINYFLTEYGKDLRPNRPERVGQS</sequence>
<evidence type="ECO:0000259" key="2">
    <source>
        <dbReference type="Pfam" id="PF00535"/>
    </source>
</evidence>
<proteinExistence type="inferred from homology"/>
<dbReference type="PATRIC" id="fig|1379870.5.peg.1896"/>
<dbReference type="OrthoDB" id="9815923at2"/>
<evidence type="ECO:0000313" key="3">
    <source>
        <dbReference type="EMBL" id="AKD54967.1"/>
    </source>
</evidence>
<dbReference type="PANTHER" id="PTHR43630:SF2">
    <property type="entry name" value="GLYCOSYLTRANSFERASE"/>
    <property type="match status" value="1"/>
</dbReference>
<dbReference type="RefSeq" id="WP_046573447.1">
    <property type="nucleotide sequence ID" value="NZ_CP010429.1"/>
</dbReference>
<dbReference type="KEGG" id="srd:SD10_08680"/>